<name>A0A1B4XHE0_9GAMM</name>
<gene>
    <name evidence="4" type="ORF">SCL_1924</name>
</gene>
<keyword evidence="3" id="KW-0472">Membrane</keyword>
<proteinExistence type="predicted"/>
<evidence type="ECO:0000256" key="1">
    <source>
        <dbReference type="SAM" id="Coils"/>
    </source>
</evidence>
<keyword evidence="1" id="KW-0175">Coiled coil</keyword>
<dbReference type="RefSeq" id="WP_096360984.1">
    <property type="nucleotide sequence ID" value="NZ_AP014879.1"/>
</dbReference>
<dbReference type="OrthoDB" id="5298707at2"/>
<sequence>MQTKTDDVIKEAEVYAAYGRFSEAISILESAITRKPSSALRIKLAEIKQKAKEPFTTPRGIDGSTRPTSPIESIKNGGLAQERNRVDLGALRRQAEALTDSADRAQALAAITELERGEQELERLLVELEPRRLQERRERWLGLFVMLPIVIAATIFFISKLVMGQIPNIFVLDNPYISWNSDPYVFVFVVAFISIVLFAFACVAIGITRFGRDWPSALRRPNNRFEADAQKRHAAQPKR</sequence>
<keyword evidence="3" id="KW-0812">Transmembrane</keyword>
<dbReference type="KEGG" id="slim:SCL_1924"/>
<feature type="transmembrane region" description="Helical" evidence="3">
    <location>
        <begin position="183"/>
        <end position="210"/>
    </location>
</feature>
<evidence type="ECO:0000256" key="3">
    <source>
        <dbReference type="SAM" id="Phobius"/>
    </source>
</evidence>
<accession>A0A1B4XHE0</accession>
<keyword evidence="5" id="KW-1185">Reference proteome</keyword>
<dbReference type="EMBL" id="AP014879">
    <property type="protein sequence ID" value="BAV34215.1"/>
    <property type="molecule type" value="Genomic_DNA"/>
</dbReference>
<evidence type="ECO:0000256" key="2">
    <source>
        <dbReference type="SAM" id="MobiDB-lite"/>
    </source>
</evidence>
<feature type="coiled-coil region" evidence="1">
    <location>
        <begin position="88"/>
        <end position="127"/>
    </location>
</feature>
<evidence type="ECO:0000313" key="4">
    <source>
        <dbReference type="EMBL" id="BAV34215.1"/>
    </source>
</evidence>
<reference evidence="4 5" key="1">
    <citation type="submission" date="2015-05" db="EMBL/GenBank/DDBJ databases">
        <title>Complete genome sequence of a sulfur-oxidizing gammaproteobacterium strain HA5.</title>
        <authorList>
            <person name="Miura A."/>
            <person name="Kojima H."/>
            <person name="Fukui M."/>
        </authorList>
    </citation>
    <scope>NUCLEOTIDE SEQUENCE [LARGE SCALE GENOMIC DNA]</scope>
    <source>
        <strain evidence="4 5">HA5</strain>
    </source>
</reference>
<dbReference type="InParanoid" id="A0A1B4XHE0"/>
<organism evidence="4 5">
    <name type="scientific">Sulfuricaulis limicola</name>
    <dbReference type="NCBI Taxonomy" id="1620215"/>
    <lineage>
        <taxon>Bacteria</taxon>
        <taxon>Pseudomonadati</taxon>
        <taxon>Pseudomonadota</taxon>
        <taxon>Gammaproteobacteria</taxon>
        <taxon>Acidiferrobacterales</taxon>
        <taxon>Acidiferrobacteraceae</taxon>
        <taxon>Sulfuricaulis</taxon>
    </lineage>
</organism>
<protein>
    <submittedName>
        <fullName evidence="4">Uncharacterized protein</fullName>
    </submittedName>
</protein>
<feature type="region of interest" description="Disordered" evidence="2">
    <location>
        <begin position="55"/>
        <end position="76"/>
    </location>
</feature>
<feature type="transmembrane region" description="Helical" evidence="3">
    <location>
        <begin position="140"/>
        <end position="163"/>
    </location>
</feature>
<dbReference type="Proteomes" id="UP000243180">
    <property type="component" value="Chromosome"/>
</dbReference>
<evidence type="ECO:0000313" key="5">
    <source>
        <dbReference type="Proteomes" id="UP000243180"/>
    </source>
</evidence>
<keyword evidence="3" id="KW-1133">Transmembrane helix</keyword>
<dbReference type="AlphaFoldDB" id="A0A1B4XHE0"/>